<feature type="region of interest" description="Disordered" evidence="10">
    <location>
        <begin position="378"/>
        <end position="397"/>
    </location>
</feature>
<dbReference type="GO" id="GO:0000981">
    <property type="term" value="F:DNA-binding transcription factor activity, RNA polymerase II-specific"/>
    <property type="evidence" value="ECO:0007669"/>
    <property type="project" value="TreeGrafter"/>
</dbReference>
<comment type="caution">
    <text evidence="12">The sequence shown here is derived from an EMBL/GenBank/DDBJ whole genome shotgun (WGS) entry which is preliminary data.</text>
</comment>
<evidence type="ECO:0000256" key="5">
    <source>
        <dbReference type="ARBA" id="ARBA00023015"/>
    </source>
</evidence>
<evidence type="ECO:0000256" key="8">
    <source>
        <dbReference type="ARBA" id="ARBA00023242"/>
    </source>
</evidence>
<gene>
    <name evidence="12" type="ORF">CLODIP_2_CD01052</name>
</gene>
<evidence type="ECO:0000259" key="11">
    <source>
        <dbReference type="PROSITE" id="PS50114"/>
    </source>
</evidence>
<sequence>MRAAVLMEQIKSLEAPYPQPEQEKQSAEFANEKLEESPMPEAAAPAAAEGWVEQTPQDEEQKAIACLLDQPQTGNDAKGVYDDQTHQEQHTVLLVEEAKEATPPPSQAELQTLEVPGDAILEAGANHHHQQSPEYHSQHRGVGHKLMPSLLPYEEIKYQEEELHEAHSPHSGAAMMNTTYATLEPVHVQNHQYSASPPHQYSSAQYFQCYPKNEAIFIKNNPTLGSATATQKILHPYDPSLSYEDPQYANYSRPAVLTTAEYYYPASNSASGLVEYSTSSASYSHHHQPLTLPVDTSVELRSPGDSITYGTLGQQLTPPTSHPQPWPLHDEIYDANTEGNKECVNCGASNTPLWRRDDTGHYLCNACGLYTKMNGMNRPPARQQQKKSGLPSSAGRRTGVTCANCQTTTTTLWRRNNNGEPVCNACGLYFKLHNVNRPLSMKKDGIQTRKRKPKSQSSCSNGTKAENHGYYQQLQSTMDAAGSSSSRVLMAVEMQDTRENVHSHINMYNMAPTGELVDMQALSRSPSQSLTAPTSPILPSSSILSRHIANVPPLEPIAQQMRPCDEQGTVVNHSDEDHNAMSLIMNAICQQQGSRATRN</sequence>
<evidence type="ECO:0000256" key="7">
    <source>
        <dbReference type="ARBA" id="ARBA00023163"/>
    </source>
</evidence>
<dbReference type="GO" id="GO:0045165">
    <property type="term" value="P:cell fate commitment"/>
    <property type="evidence" value="ECO:0007669"/>
    <property type="project" value="TreeGrafter"/>
</dbReference>
<dbReference type="Proteomes" id="UP000494165">
    <property type="component" value="Unassembled WGS sequence"/>
</dbReference>
<keyword evidence="7" id="KW-0804">Transcription</keyword>
<proteinExistence type="predicted"/>
<dbReference type="GO" id="GO:0045944">
    <property type="term" value="P:positive regulation of transcription by RNA polymerase II"/>
    <property type="evidence" value="ECO:0007669"/>
    <property type="project" value="TreeGrafter"/>
</dbReference>
<feature type="domain" description="GATA-type" evidence="11">
    <location>
        <begin position="337"/>
        <end position="396"/>
    </location>
</feature>
<dbReference type="PANTHER" id="PTHR10071:SF281">
    <property type="entry name" value="BOX A-BINDING FACTOR-RELATED"/>
    <property type="match status" value="1"/>
</dbReference>
<evidence type="ECO:0000256" key="4">
    <source>
        <dbReference type="ARBA" id="ARBA00022833"/>
    </source>
</evidence>
<feature type="compositionally biased region" description="Polar residues" evidence="10">
    <location>
        <begin position="455"/>
        <end position="465"/>
    </location>
</feature>
<dbReference type="GO" id="GO:0000978">
    <property type="term" value="F:RNA polymerase II cis-regulatory region sequence-specific DNA binding"/>
    <property type="evidence" value="ECO:0007669"/>
    <property type="project" value="TreeGrafter"/>
</dbReference>
<feature type="region of interest" description="Disordered" evidence="10">
    <location>
        <begin position="11"/>
        <end position="59"/>
    </location>
</feature>
<feature type="domain" description="GATA-type" evidence="11">
    <location>
        <begin position="396"/>
        <end position="449"/>
    </location>
</feature>
<evidence type="ECO:0000256" key="2">
    <source>
        <dbReference type="ARBA" id="ARBA00022723"/>
    </source>
</evidence>
<dbReference type="Pfam" id="PF00320">
    <property type="entry name" value="GATA"/>
    <property type="match status" value="2"/>
</dbReference>
<dbReference type="OrthoDB" id="515401at2759"/>
<dbReference type="GO" id="GO:0008270">
    <property type="term" value="F:zinc ion binding"/>
    <property type="evidence" value="ECO:0007669"/>
    <property type="project" value="UniProtKB-KW"/>
</dbReference>
<dbReference type="AlphaFoldDB" id="A0A8S1DZY5"/>
<evidence type="ECO:0000313" key="13">
    <source>
        <dbReference type="Proteomes" id="UP000494165"/>
    </source>
</evidence>
<feature type="compositionally biased region" description="Basic and acidic residues" evidence="10">
    <location>
        <begin position="21"/>
        <end position="36"/>
    </location>
</feature>
<dbReference type="PRINTS" id="PR00619">
    <property type="entry name" value="GATAZNFINGER"/>
</dbReference>
<name>A0A8S1DZY5_9INSE</name>
<feature type="region of interest" description="Disordered" evidence="10">
    <location>
        <begin position="440"/>
        <end position="465"/>
    </location>
</feature>
<keyword evidence="5" id="KW-0805">Transcription regulation</keyword>
<reference evidence="12 13" key="1">
    <citation type="submission" date="2020-04" db="EMBL/GenBank/DDBJ databases">
        <authorList>
            <person name="Alioto T."/>
            <person name="Alioto T."/>
            <person name="Gomez Garrido J."/>
        </authorList>
    </citation>
    <scope>NUCLEOTIDE SEQUENCE [LARGE SCALE GENOMIC DNA]</scope>
</reference>
<keyword evidence="13" id="KW-1185">Reference proteome</keyword>
<dbReference type="InterPro" id="IPR000679">
    <property type="entry name" value="Znf_GATA"/>
</dbReference>
<dbReference type="EMBL" id="CADEPI010000456">
    <property type="protein sequence ID" value="CAB3386133.1"/>
    <property type="molecule type" value="Genomic_DNA"/>
</dbReference>
<keyword evidence="8" id="KW-0539">Nucleus</keyword>
<evidence type="ECO:0000256" key="10">
    <source>
        <dbReference type="SAM" id="MobiDB-lite"/>
    </source>
</evidence>
<dbReference type="PROSITE" id="PS00344">
    <property type="entry name" value="GATA_ZN_FINGER_1"/>
    <property type="match status" value="2"/>
</dbReference>
<dbReference type="Gene3D" id="3.30.50.10">
    <property type="entry name" value="Erythroid Transcription Factor GATA-1, subunit A"/>
    <property type="match status" value="2"/>
</dbReference>
<keyword evidence="6" id="KW-0238">DNA-binding</keyword>
<evidence type="ECO:0000256" key="6">
    <source>
        <dbReference type="ARBA" id="ARBA00023125"/>
    </source>
</evidence>
<protein>
    <recommendedName>
        <fullName evidence="11">GATA-type domain-containing protein</fullName>
    </recommendedName>
</protein>
<dbReference type="PROSITE" id="PS50114">
    <property type="entry name" value="GATA_ZN_FINGER_2"/>
    <property type="match status" value="2"/>
</dbReference>
<accession>A0A8S1DZY5</accession>
<dbReference type="GO" id="GO:0000122">
    <property type="term" value="P:negative regulation of transcription by RNA polymerase II"/>
    <property type="evidence" value="ECO:0007669"/>
    <property type="project" value="TreeGrafter"/>
</dbReference>
<dbReference type="SUPFAM" id="SSF57716">
    <property type="entry name" value="Glucocorticoid receptor-like (DNA-binding domain)"/>
    <property type="match status" value="2"/>
</dbReference>
<evidence type="ECO:0000256" key="9">
    <source>
        <dbReference type="PROSITE-ProRule" id="PRU00094"/>
    </source>
</evidence>
<keyword evidence="2" id="KW-0479">Metal-binding</keyword>
<dbReference type="PANTHER" id="PTHR10071">
    <property type="entry name" value="TRANSCRIPTION FACTOR GATA FAMILY MEMBER"/>
    <property type="match status" value="1"/>
</dbReference>
<organism evidence="12 13">
    <name type="scientific">Cloeon dipterum</name>
    <dbReference type="NCBI Taxonomy" id="197152"/>
    <lineage>
        <taxon>Eukaryota</taxon>
        <taxon>Metazoa</taxon>
        <taxon>Ecdysozoa</taxon>
        <taxon>Arthropoda</taxon>
        <taxon>Hexapoda</taxon>
        <taxon>Insecta</taxon>
        <taxon>Pterygota</taxon>
        <taxon>Palaeoptera</taxon>
        <taxon>Ephemeroptera</taxon>
        <taxon>Pisciforma</taxon>
        <taxon>Baetidae</taxon>
        <taxon>Cloeon</taxon>
    </lineage>
</organism>
<dbReference type="InterPro" id="IPR039355">
    <property type="entry name" value="Transcription_factor_GATA"/>
</dbReference>
<keyword evidence="3 9" id="KW-0863">Zinc-finger</keyword>
<feature type="compositionally biased region" description="Polar residues" evidence="10">
    <location>
        <begin position="382"/>
        <end position="391"/>
    </location>
</feature>
<feature type="compositionally biased region" description="Low complexity" evidence="10">
    <location>
        <begin position="37"/>
        <end position="49"/>
    </location>
</feature>
<evidence type="ECO:0000256" key="1">
    <source>
        <dbReference type="ARBA" id="ARBA00004123"/>
    </source>
</evidence>
<dbReference type="CDD" id="cd00202">
    <property type="entry name" value="ZnF_GATA"/>
    <property type="match status" value="2"/>
</dbReference>
<evidence type="ECO:0000256" key="3">
    <source>
        <dbReference type="ARBA" id="ARBA00022771"/>
    </source>
</evidence>
<dbReference type="InterPro" id="IPR013088">
    <property type="entry name" value="Znf_NHR/GATA"/>
</dbReference>
<dbReference type="SMART" id="SM00401">
    <property type="entry name" value="ZnF_GATA"/>
    <property type="match status" value="2"/>
</dbReference>
<dbReference type="FunFam" id="3.30.50.10:FF:000032">
    <property type="entry name" value="Transcription factor GATA-3"/>
    <property type="match status" value="1"/>
</dbReference>
<keyword evidence="4" id="KW-0862">Zinc</keyword>
<dbReference type="GO" id="GO:0005634">
    <property type="term" value="C:nucleus"/>
    <property type="evidence" value="ECO:0007669"/>
    <property type="project" value="UniProtKB-SubCell"/>
</dbReference>
<comment type="subcellular location">
    <subcellularLocation>
        <location evidence="1">Nucleus</location>
    </subcellularLocation>
</comment>
<evidence type="ECO:0000313" key="12">
    <source>
        <dbReference type="EMBL" id="CAB3386133.1"/>
    </source>
</evidence>